<proteinExistence type="predicted"/>
<evidence type="ECO:0000256" key="2">
    <source>
        <dbReference type="SAM" id="SignalP"/>
    </source>
</evidence>
<keyword evidence="2" id="KW-0732">Signal</keyword>
<dbReference type="Proteomes" id="UP000054988">
    <property type="component" value="Unassembled WGS sequence"/>
</dbReference>
<organism evidence="3 4">
    <name type="scientific">Moniliophthora roreri</name>
    <name type="common">Frosty pod rot fungus</name>
    <name type="synonym">Monilia roreri</name>
    <dbReference type="NCBI Taxonomy" id="221103"/>
    <lineage>
        <taxon>Eukaryota</taxon>
        <taxon>Fungi</taxon>
        <taxon>Dikarya</taxon>
        <taxon>Basidiomycota</taxon>
        <taxon>Agaricomycotina</taxon>
        <taxon>Agaricomycetes</taxon>
        <taxon>Agaricomycetidae</taxon>
        <taxon>Agaricales</taxon>
        <taxon>Marasmiineae</taxon>
        <taxon>Marasmiaceae</taxon>
        <taxon>Moniliophthora</taxon>
    </lineage>
</organism>
<evidence type="ECO:0000313" key="4">
    <source>
        <dbReference type="Proteomes" id="UP000054988"/>
    </source>
</evidence>
<keyword evidence="1" id="KW-1133">Transmembrane helix</keyword>
<feature type="chain" id="PRO_5006902387" evidence="2">
    <location>
        <begin position="21"/>
        <end position="111"/>
    </location>
</feature>
<dbReference type="AlphaFoldDB" id="A0A0W0G6X7"/>
<accession>A0A0W0G6X7</accession>
<comment type="caution">
    <text evidence="3">The sequence shown here is derived from an EMBL/GenBank/DDBJ whole genome shotgun (WGS) entry which is preliminary data.</text>
</comment>
<feature type="signal peptide" evidence="2">
    <location>
        <begin position="1"/>
        <end position="20"/>
    </location>
</feature>
<keyword evidence="1" id="KW-0812">Transmembrane</keyword>
<evidence type="ECO:0000256" key="1">
    <source>
        <dbReference type="SAM" id="Phobius"/>
    </source>
</evidence>
<feature type="transmembrane region" description="Helical" evidence="1">
    <location>
        <begin position="67"/>
        <end position="87"/>
    </location>
</feature>
<evidence type="ECO:0000313" key="3">
    <source>
        <dbReference type="EMBL" id="KTB44303.1"/>
    </source>
</evidence>
<protein>
    <submittedName>
        <fullName evidence="3">Uncharacterized protein</fullName>
    </submittedName>
</protein>
<name>A0A0W0G6X7_MONRR</name>
<gene>
    <name evidence="3" type="ORF">WG66_3119</name>
</gene>
<dbReference type="EMBL" id="LATX01000953">
    <property type="protein sequence ID" value="KTB44303.1"/>
    <property type="molecule type" value="Genomic_DNA"/>
</dbReference>
<sequence>MVITHTFVLTAPGLLALATASPIPGAHVGQVPEGLQNFFGYDAMIWFAAPPDLNTQQKQRWSVAKVLFLWSRYYGLAFNIVNAFFYVHPRPWYKRIMSPRPNYMTPTQFVL</sequence>
<keyword evidence="1" id="KW-0472">Membrane</keyword>
<reference evidence="3 4" key="1">
    <citation type="submission" date="2015-12" db="EMBL/GenBank/DDBJ databases">
        <title>Draft genome sequence of Moniliophthora roreri, the causal agent of frosty pod rot of cacao.</title>
        <authorList>
            <person name="Aime M.C."/>
            <person name="Diaz-Valderrama J.R."/>
            <person name="Kijpornyongpan T."/>
            <person name="Phillips-Mora W."/>
        </authorList>
    </citation>
    <scope>NUCLEOTIDE SEQUENCE [LARGE SCALE GENOMIC DNA]</scope>
    <source>
        <strain evidence="3 4">MCA 2952</strain>
    </source>
</reference>